<sequence>MSGMSAFSDMSMPIWSNGPAPGQFYNFPGGSSLQNRDMQFGFKGSFGSQRTSQPITTGTSVVGLKFHDGVVIAADTLVSYGSLARYTSIDRVFKVNDYTIIGAGGDFADFQFLKQHIDQKIVDDIAFGDNYHMKPKSLYNWLMRVLYNKRSRFDPLWLDIVVGGMQDGEPFLGHINLRGRAYENNAIATGFGQHLAIPLFREYSENPQIVLNRDQALGLTKKVMEVLYYRDCRGFNKYTQAIATAEGVKVEGPISVDQNWNVAHMVKGF</sequence>
<dbReference type="InterPro" id="IPR016050">
    <property type="entry name" value="Proteasome_bsu_CS"/>
</dbReference>
<dbReference type="CTD" id="40639"/>
<dbReference type="AlphaFoldDB" id="A0A1B0CH67"/>
<dbReference type="VEuPathDB" id="VectorBase:LLONM1_001931"/>
<dbReference type="GO" id="GO:0019774">
    <property type="term" value="C:proteasome core complex, beta-subunit complex"/>
    <property type="evidence" value="ECO:0007669"/>
    <property type="project" value="UniProtKB-UniRule"/>
</dbReference>
<evidence type="ECO:0000256" key="1">
    <source>
        <dbReference type="ARBA" id="ARBA00022490"/>
    </source>
</evidence>
<dbReference type="GeneID" id="129792130"/>
<comment type="subcellular location">
    <subcellularLocation>
        <location evidence="6">Cytoplasm</location>
    </subcellularLocation>
    <subcellularLocation>
        <location evidence="6">Nucleus</location>
    </subcellularLocation>
</comment>
<dbReference type="KEGG" id="lll:129792130"/>
<dbReference type="EnsemblMetazoa" id="LLOJ003779-RA">
    <property type="protein sequence ID" value="LLOJ003779-PA"/>
    <property type="gene ID" value="LLOJ003779"/>
</dbReference>
<dbReference type="CDD" id="cd03760">
    <property type="entry name" value="proteasome_beta_type_4"/>
    <property type="match status" value="1"/>
</dbReference>
<dbReference type="GO" id="GO:0005634">
    <property type="term" value="C:nucleus"/>
    <property type="evidence" value="ECO:0007669"/>
    <property type="project" value="UniProtKB-SubCell"/>
</dbReference>
<reference evidence="7" key="1">
    <citation type="submission" date="2020-05" db="UniProtKB">
        <authorList>
            <consortium name="EnsemblMetazoa"/>
        </authorList>
    </citation>
    <scope>IDENTIFICATION</scope>
    <source>
        <strain evidence="7">Jacobina</strain>
    </source>
</reference>
<evidence type="ECO:0000256" key="3">
    <source>
        <dbReference type="ARBA" id="ARBA00023242"/>
    </source>
</evidence>
<dbReference type="InterPro" id="IPR029055">
    <property type="entry name" value="Ntn_hydrolases_N"/>
</dbReference>
<dbReference type="EMBL" id="AJWK01012075">
    <property type="status" value="NOT_ANNOTATED_CDS"/>
    <property type="molecule type" value="Genomic_DNA"/>
</dbReference>
<evidence type="ECO:0000256" key="4">
    <source>
        <dbReference type="ARBA" id="ARBA00024953"/>
    </source>
</evidence>
<comment type="similarity">
    <text evidence="6">Belongs to the peptidase T1B family.</text>
</comment>
<dbReference type="GO" id="GO:0051603">
    <property type="term" value="P:proteolysis involved in protein catabolic process"/>
    <property type="evidence" value="ECO:0007669"/>
    <property type="project" value="InterPro"/>
</dbReference>
<accession>A0A1B0CH67</accession>
<evidence type="ECO:0000256" key="5">
    <source>
        <dbReference type="ARBA" id="ARBA00026071"/>
    </source>
</evidence>
<dbReference type="InterPro" id="IPR001353">
    <property type="entry name" value="Proteasome_sua/b"/>
</dbReference>
<keyword evidence="3 6" id="KW-0539">Nucleus</keyword>
<keyword evidence="1 6" id="KW-0963">Cytoplasm</keyword>
<comment type="subunit">
    <text evidence="5">The 26S proteasome consists of a 20S proteasome core and two 19S regulatory subunits. The 20S proteasome core is composed of 28 subunits that are arranged in four stacked rings, resulting in a barrel-shaped structure. The two end rings are each formed by seven alpha subunits, and the two central rings are each formed by seven beta subunits. The catalytic chamber with the active sites is on the inside of the barrel.</text>
</comment>
<evidence type="ECO:0000313" key="7">
    <source>
        <dbReference type="EnsemblMetazoa" id="LLOJ003779-PA"/>
    </source>
</evidence>
<dbReference type="InterPro" id="IPR023333">
    <property type="entry name" value="Proteasome_suB-type"/>
</dbReference>
<proteinExistence type="inferred from homology"/>
<evidence type="ECO:0000256" key="2">
    <source>
        <dbReference type="ARBA" id="ARBA00022942"/>
    </source>
</evidence>
<dbReference type="PROSITE" id="PS00854">
    <property type="entry name" value="PROTEASOME_BETA_1"/>
    <property type="match status" value="1"/>
</dbReference>
<dbReference type="PIRSF" id="PIRSF001213">
    <property type="entry name" value="Psome_endopept_beta"/>
    <property type="match status" value="1"/>
</dbReference>
<keyword evidence="8" id="KW-1185">Reference proteome</keyword>
<name>A0A1B0CH67_LUTLO</name>
<dbReference type="InterPro" id="IPR016295">
    <property type="entry name" value="Proteasome_beta4"/>
</dbReference>
<evidence type="ECO:0000256" key="6">
    <source>
        <dbReference type="PIRNR" id="PIRNR001213"/>
    </source>
</evidence>
<dbReference type="PANTHER" id="PTHR32194">
    <property type="entry name" value="METALLOPROTEASE TLDD"/>
    <property type="match status" value="1"/>
</dbReference>
<comment type="function">
    <text evidence="4">Non-catalytic component of the proteasome, a multicatalytic proteinase complex which is characterized by its ability to cleave peptides with Arg, Phe, Tyr, Leu, and Glu adjacent to the leaving group at neutral or slightly basic pH. The proteasome has an ATP-dependent proteolytic activity.</text>
</comment>
<dbReference type="GO" id="GO:0005737">
    <property type="term" value="C:cytoplasm"/>
    <property type="evidence" value="ECO:0007669"/>
    <property type="project" value="UniProtKB-SubCell"/>
</dbReference>
<dbReference type="VEuPathDB" id="VectorBase:LLOJ003779"/>
<protein>
    <recommendedName>
        <fullName evidence="6">Proteasome subunit beta</fullName>
    </recommendedName>
</protein>
<dbReference type="Gene3D" id="3.60.20.10">
    <property type="entry name" value="Glutamine Phosphoribosylpyrophosphate, subunit 1, domain 1"/>
    <property type="match status" value="1"/>
</dbReference>
<dbReference type="Proteomes" id="UP000092461">
    <property type="component" value="Unassembled WGS sequence"/>
</dbReference>
<dbReference type="RefSeq" id="XP_055686887.1">
    <property type="nucleotide sequence ID" value="XM_055830912.1"/>
</dbReference>
<dbReference type="Pfam" id="PF00227">
    <property type="entry name" value="Proteasome"/>
    <property type="match status" value="1"/>
</dbReference>
<dbReference type="PANTHER" id="PTHR32194:SF6">
    <property type="entry name" value="PROTEASOME SUBUNIT BETA"/>
    <property type="match status" value="1"/>
</dbReference>
<dbReference type="OrthoDB" id="7854943at2759"/>
<organism evidence="7 8">
    <name type="scientific">Lutzomyia longipalpis</name>
    <name type="common">Sand fly</name>
    <dbReference type="NCBI Taxonomy" id="7200"/>
    <lineage>
        <taxon>Eukaryota</taxon>
        <taxon>Metazoa</taxon>
        <taxon>Ecdysozoa</taxon>
        <taxon>Arthropoda</taxon>
        <taxon>Hexapoda</taxon>
        <taxon>Insecta</taxon>
        <taxon>Pterygota</taxon>
        <taxon>Neoptera</taxon>
        <taxon>Endopterygota</taxon>
        <taxon>Diptera</taxon>
        <taxon>Nematocera</taxon>
        <taxon>Psychodoidea</taxon>
        <taxon>Psychodidae</taxon>
        <taxon>Lutzomyia</taxon>
        <taxon>Lutzomyia</taxon>
    </lineage>
</organism>
<dbReference type="PROSITE" id="PS51476">
    <property type="entry name" value="PROTEASOME_BETA_2"/>
    <property type="match status" value="1"/>
</dbReference>
<dbReference type="SUPFAM" id="SSF56235">
    <property type="entry name" value="N-terminal nucleophile aminohydrolases (Ntn hydrolases)"/>
    <property type="match status" value="1"/>
</dbReference>
<evidence type="ECO:0000313" key="8">
    <source>
        <dbReference type="Proteomes" id="UP000092461"/>
    </source>
</evidence>
<keyword evidence="2 6" id="KW-0647">Proteasome</keyword>